<dbReference type="PANTHER" id="PTHR46593">
    <property type="entry name" value="TRANSMEMBRANE PROTEIN 64"/>
    <property type="match status" value="1"/>
</dbReference>
<gene>
    <name evidence="3" type="primary">TMEM64</name>
    <name evidence="3" type="ORF">OS493_005004</name>
</gene>
<evidence type="ECO:0000259" key="2">
    <source>
        <dbReference type="Pfam" id="PF09335"/>
    </source>
</evidence>
<feature type="domain" description="VTT" evidence="2">
    <location>
        <begin position="99"/>
        <end position="213"/>
    </location>
</feature>
<dbReference type="InterPro" id="IPR032816">
    <property type="entry name" value="VTT_dom"/>
</dbReference>
<evidence type="ECO:0000313" key="3">
    <source>
        <dbReference type="EMBL" id="KAJ7374663.1"/>
    </source>
</evidence>
<keyword evidence="1 3" id="KW-0812">Transmembrane</keyword>
<evidence type="ECO:0000313" key="4">
    <source>
        <dbReference type="Proteomes" id="UP001163046"/>
    </source>
</evidence>
<feature type="transmembrane region" description="Helical" evidence="1">
    <location>
        <begin position="107"/>
        <end position="133"/>
    </location>
</feature>
<feature type="transmembrane region" description="Helical" evidence="1">
    <location>
        <begin position="39"/>
        <end position="60"/>
    </location>
</feature>
<sequence>MVFKYGQKCTEQIQSQAQKCLGESTKFDQVISKRTQPRFSHISGTALVFLIFGLIVVILCRRYVKDVLEWLQNLDEWEGMLLFVIMFTVVSFPMTWGYILLNVAAGYLYGFVLGFMVVIISVLCGLSTAFIVCRRYLRDFVRSKLESDSLKAIMRVVEGKRGFKVIALTRLTPVPFGLQNGLFSVTNISIPKYIISSTLGLLPTQALNTYMGSTFRSLEDVVQEQSGGYILLFVQFIISVLLMTYVIRRARSELNRTCDEIDSDVLANGHVVATALPEQLQRISLEKNFVIDFDVEAQLEEKEFLDGKKMKGHKRSKSASAVLTAVNEINKGAQTP</sequence>
<name>A0A9W9Z6G9_9CNID</name>
<dbReference type="AlphaFoldDB" id="A0A9W9Z6G9"/>
<keyword evidence="1" id="KW-1133">Transmembrane helix</keyword>
<protein>
    <submittedName>
        <fullName evidence="3">Transmembrane protein 64</fullName>
    </submittedName>
</protein>
<keyword evidence="1" id="KW-0472">Membrane</keyword>
<dbReference type="EMBL" id="MU826827">
    <property type="protein sequence ID" value="KAJ7374663.1"/>
    <property type="molecule type" value="Genomic_DNA"/>
</dbReference>
<feature type="transmembrane region" description="Helical" evidence="1">
    <location>
        <begin position="81"/>
        <end position="101"/>
    </location>
</feature>
<dbReference type="InterPro" id="IPR053069">
    <property type="entry name" value="TVP38/TMEM64"/>
</dbReference>
<dbReference type="PANTHER" id="PTHR46593:SF1">
    <property type="entry name" value="TRANSMEMBRANE PROTEIN 64"/>
    <property type="match status" value="1"/>
</dbReference>
<reference evidence="3" key="1">
    <citation type="submission" date="2023-01" db="EMBL/GenBank/DDBJ databases">
        <title>Genome assembly of the deep-sea coral Lophelia pertusa.</title>
        <authorList>
            <person name="Herrera S."/>
            <person name="Cordes E."/>
        </authorList>
    </citation>
    <scope>NUCLEOTIDE SEQUENCE</scope>
    <source>
        <strain evidence="3">USNM1676648</strain>
        <tissue evidence="3">Polyp</tissue>
    </source>
</reference>
<dbReference type="Proteomes" id="UP001163046">
    <property type="component" value="Unassembled WGS sequence"/>
</dbReference>
<evidence type="ECO:0000256" key="1">
    <source>
        <dbReference type="SAM" id="Phobius"/>
    </source>
</evidence>
<organism evidence="3 4">
    <name type="scientific">Desmophyllum pertusum</name>
    <dbReference type="NCBI Taxonomy" id="174260"/>
    <lineage>
        <taxon>Eukaryota</taxon>
        <taxon>Metazoa</taxon>
        <taxon>Cnidaria</taxon>
        <taxon>Anthozoa</taxon>
        <taxon>Hexacorallia</taxon>
        <taxon>Scleractinia</taxon>
        <taxon>Caryophylliina</taxon>
        <taxon>Caryophylliidae</taxon>
        <taxon>Desmophyllum</taxon>
    </lineage>
</organism>
<proteinExistence type="predicted"/>
<dbReference type="GO" id="GO:0051480">
    <property type="term" value="P:regulation of cytosolic calcium ion concentration"/>
    <property type="evidence" value="ECO:0007669"/>
    <property type="project" value="TreeGrafter"/>
</dbReference>
<dbReference type="Pfam" id="PF09335">
    <property type="entry name" value="VTT_dom"/>
    <property type="match status" value="1"/>
</dbReference>
<dbReference type="OrthoDB" id="166803at2759"/>
<dbReference type="GO" id="GO:0005783">
    <property type="term" value="C:endoplasmic reticulum"/>
    <property type="evidence" value="ECO:0007669"/>
    <property type="project" value="TreeGrafter"/>
</dbReference>
<accession>A0A9W9Z6G9</accession>
<comment type="caution">
    <text evidence="3">The sequence shown here is derived from an EMBL/GenBank/DDBJ whole genome shotgun (WGS) entry which is preliminary data.</text>
</comment>
<feature type="transmembrane region" description="Helical" evidence="1">
    <location>
        <begin position="227"/>
        <end position="247"/>
    </location>
</feature>
<keyword evidence="4" id="KW-1185">Reference proteome</keyword>